<evidence type="ECO:0000256" key="2">
    <source>
        <dbReference type="SAM" id="SignalP"/>
    </source>
</evidence>
<feature type="region of interest" description="Disordered" evidence="1">
    <location>
        <begin position="171"/>
        <end position="225"/>
    </location>
</feature>
<evidence type="ECO:0000256" key="1">
    <source>
        <dbReference type="SAM" id="MobiDB-lite"/>
    </source>
</evidence>
<comment type="caution">
    <text evidence="3">The sequence shown here is derived from an EMBL/GenBank/DDBJ whole genome shotgun (WGS) entry which is preliminary data.</text>
</comment>
<name>A0A8J4YCY3_CHIOP</name>
<protein>
    <submittedName>
        <fullName evidence="3">Uncharacterized protein</fullName>
    </submittedName>
</protein>
<dbReference type="AlphaFoldDB" id="A0A8J4YCY3"/>
<sequence length="369" mass="42157">MTRFFGTAVLMVTLSLTVTSQPFPQQDPSKHSDFIWNSKNIGNKKVATLTIRKDEERDRRSISPVAGDGNVHINVQRRHHHRHHHGKGARAAMWLVNDRSVAEHNGGGEPPEGYASEQIRYKNILQPVYVAEPELEARNRVKDNDVHPESALGEDHMPSFPEILEEAGITLKPSLLKSKTTNKRRGNSEESRKRKGTKSKRNKKARRNRNNKMKKKKQRSCRRLRGESRRKCLNALRQCRSLKKRKKKNCRAAALQAALNEASGIRKESDIFSFLKNMTRMSGKEACHYNYLKECCTQVGFFAEGSNSNMPVVKCHFRKEFLKCMQNMQQGGTCNQAFHTLGDMTTLRKKIKEIMWTPSSCLISDVVEG</sequence>
<reference evidence="3" key="1">
    <citation type="submission" date="2020-07" db="EMBL/GenBank/DDBJ databases">
        <title>The High-quality genome of the commercially important snow crab, Chionoecetes opilio.</title>
        <authorList>
            <person name="Jeong J.-H."/>
            <person name="Ryu S."/>
        </authorList>
    </citation>
    <scope>NUCLEOTIDE SEQUENCE</scope>
    <source>
        <strain evidence="3">MADBK_172401_WGS</strain>
        <tissue evidence="3">Digestive gland</tissue>
    </source>
</reference>
<feature type="signal peptide" evidence="2">
    <location>
        <begin position="1"/>
        <end position="20"/>
    </location>
</feature>
<evidence type="ECO:0000313" key="3">
    <source>
        <dbReference type="EMBL" id="KAG0721416.1"/>
    </source>
</evidence>
<feature type="chain" id="PRO_5035265689" evidence="2">
    <location>
        <begin position="21"/>
        <end position="369"/>
    </location>
</feature>
<feature type="compositionally biased region" description="Basic residues" evidence="1">
    <location>
        <begin position="193"/>
        <end position="223"/>
    </location>
</feature>
<proteinExistence type="predicted"/>
<keyword evidence="2" id="KW-0732">Signal</keyword>
<keyword evidence="4" id="KW-1185">Reference proteome</keyword>
<dbReference type="EMBL" id="JACEEZ010011204">
    <property type="protein sequence ID" value="KAG0721416.1"/>
    <property type="molecule type" value="Genomic_DNA"/>
</dbReference>
<dbReference type="OrthoDB" id="6371281at2759"/>
<evidence type="ECO:0000313" key="4">
    <source>
        <dbReference type="Proteomes" id="UP000770661"/>
    </source>
</evidence>
<organism evidence="3 4">
    <name type="scientific">Chionoecetes opilio</name>
    <name type="common">Atlantic snow crab</name>
    <name type="synonym">Cancer opilio</name>
    <dbReference type="NCBI Taxonomy" id="41210"/>
    <lineage>
        <taxon>Eukaryota</taxon>
        <taxon>Metazoa</taxon>
        <taxon>Ecdysozoa</taxon>
        <taxon>Arthropoda</taxon>
        <taxon>Crustacea</taxon>
        <taxon>Multicrustacea</taxon>
        <taxon>Malacostraca</taxon>
        <taxon>Eumalacostraca</taxon>
        <taxon>Eucarida</taxon>
        <taxon>Decapoda</taxon>
        <taxon>Pleocyemata</taxon>
        <taxon>Brachyura</taxon>
        <taxon>Eubrachyura</taxon>
        <taxon>Majoidea</taxon>
        <taxon>Majidae</taxon>
        <taxon>Chionoecetes</taxon>
    </lineage>
</organism>
<dbReference type="Proteomes" id="UP000770661">
    <property type="component" value="Unassembled WGS sequence"/>
</dbReference>
<gene>
    <name evidence="3" type="ORF">GWK47_006366</name>
</gene>
<accession>A0A8J4YCY3</accession>